<keyword evidence="3" id="KW-1185">Reference proteome</keyword>
<evidence type="ECO:0000256" key="1">
    <source>
        <dbReference type="SAM" id="SignalP"/>
    </source>
</evidence>
<gene>
    <name evidence="2" type="ORF">ESCO_005869</name>
</gene>
<feature type="chain" id="PRO_5005818806" description="Extracellular membrane protein CFEM domain-containing protein" evidence="1">
    <location>
        <begin position="20"/>
        <end position="106"/>
    </location>
</feature>
<comment type="caution">
    <text evidence="2">The sequence shown here is derived from an EMBL/GenBank/DDBJ whole genome shotgun (WGS) entry which is preliminary data.</text>
</comment>
<proteinExistence type="predicted"/>
<evidence type="ECO:0008006" key="4">
    <source>
        <dbReference type="Google" id="ProtNLM"/>
    </source>
</evidence>
<dbReference type="AlphaFoldDB" id="A0A0M8MQ69"/>
<dbReference type="Proteomes" id="UP000053831">
    <property type="component" value="Unassembled WGS sequence"/>
</dbReference>
<sequence length="106" mass="11544">MKLSTLVLAAAAAAPLVDACKCIMPSGLANIDWTLKCCKIVPGAKANGNDCNAHSMSQKLSRFHDCCQGMGRSLDIRTDCPCPAGCKENPFKNVYEKRRRFFHPLA</sequence>
<reference evidence="2 3" key="1">
    <citation type="submission" date="2015-07" db="EMBL/GenBank/DDBJ databases">
        <title>The genome of the fungus Escovopsis weberi, a specialized disease agent of ant agriculture.</title>
        <authorList>
            <person name="de Man T.J."/>
            <person name="Stajich J.E."/>
            <person name="Kubicek C.P."/>
            <person name="Chenthamara K."/>
            <person name="Atanasova L."/>
            <person name="Druzhinina I.S."/>
            <person name="Birnbaum S."/>
            <person name="Barribeau S.M."/>
            <person name="Teiling C."/>
            <person name="Suen G."/>
            <person name="Currie C."/>
            <person name="Gerardo N.M."/>
        </authorList>
    </citation>
    <scope>NUCLEOTIDE SEQUENCE [LARGE SCALE GENOMIC DNA]</scope>
</reference>
<dbReference type="OrthoDB" id="5228648at2759"/>
<dbReference type="EMBL" id="LGSR01000028">
    <property type="protein sequence ID" value="KOS17046.1"/>
    <property type="molecule type" value="Genomic_DNA"/>
</dbReference>
<name>A0A0M8MQ69_ESCWE</name>
<keyword evidence="1" id="KW-0732">Signal</keyword>
<accession>A0A0M8MQ69</accession>
<organism evidence="2 3">
    <name type="scientific">Escovopsis weberi</name>
    <dbReference type="NCBI Taxonomy" id="150374"/>
    <lineage>
        <taxon>Eukaryota</taxon>
        <taxon>Fungi</taxon>
        <taxon>Dikarya</taxon>
        <taxon>Ascomycota</taxon>
        <taxon>Pezizomycotina</taxon>
        <taxon>Sordariomycetes</taxon>
        <taxon>Hypocreomycetidae</taxon>
        <taxon>Hypocreales</taxon>
        <taxon>Hypocreaceae</taxon>
        <taxon>Escovopsis</taxon>
    </lineage>
</organism>
<feature type="signal peptide" evidence="1">
    <location>
        <begin position="1"/>
        <end position="19"/>
    </location>
</feature>
<evidence type="ECO:0000313" key="2">
    <source>
        <dbReference type="EMBL" id="KOS17046.1"/>
    </source>
</evidence>
<protein>
    <recommendedName>
        <fullName evidence="4">Extracellular membrane protein CFEM domain-containing protein</fullName>
    </recommendedName>
</protein>
<evidence type="ECO:0000313" key="3">
    <source>
        <dbReference type="Proteomes" id="UP000053831"/>
    </source>
</evidence>